<keyword evidence="2 5" id="KW-0645">Protease</keyword>
<dbReference type="Proteomes" id="UP000002945">
    <property type="component" value="Unassembled WGS sequence"/>
</dbReference>
<keyword evidence="9" id="KW-1185">Reference proteome</keyword>
<feature type="compositionally biased region" description="Polar residues" evidence="6">
    <location>
        <begin position="1"/>
        <end position="26"/>
    </location>
</feature>
<dbReference type="HOGENOM" id="CLU_629749_0_0_10"/>
<dbReference type="GO" id="GO:0006508">
    <property type="term" value="P:proteolysis"/>
    <property type="evidence" value="ECO:0007669"/>
    <property type="project" value="UniProtKB-KW"/>
</dbReference>
<organism evidence="8 9">
    <name type="scientific">Kordia algicida OT-1</name>
    <dbReference type="NCBI Taxonomy" id="391587"/>
    <lineage>
        <taxon>Bacteria</taxon>
        <taxon>Pseudomonadati</taxon>
        <taxon>Bacteroidota</taxon>
        <taxon>Flavobacteriia</taxon>
        <taxon>Flavobacteriales</taxon>
        <taxon>Flavobacteriaceae</taxon>
        <taxon>Kordia</taxon>
    </lineage>
</organism>
<dbReference type="AlphaFoldDB" id="A9EBY6"/>
<accession>A9EBY6</accession>
<dbReference type="STRING" id="391587.KAOT1_04550"/>
<dbReference type="Pfam" id="PF00082">
    <property type="entry name" value="Peptidase_S8"/>
    <property type="match status" value="1"/>
</dbReference>
<feature type="domain" description="Peptidase S8/S53" evidence="7">
    <location>
        <begin position="134"/>
        <end position="373"/>
    </location>
</feature>
<gene>
    <name evidence="8" type="ORF">KAOT1_04550</name>
</gene>
<keyword evidence="4 5" id="KW-0720">Serine protease</keyword>
<dbReference type="PRINTS" id="PR00723">
    <property type="entry name" value="SUBTILISIN"/>
</dbReference>
<reference evidence="8 9" key="1">
    <citation type="journal article" date="2011" name="J. Bacteriol.">
        <title>Genome sequence of the algicidal bacterium Kordia algicida OT-1.</title>
        <authorList>
            <person name="Lee H.S."/>
            <person name="Kang S.G."/>
            <person name="Kwon K.K."/>
            <person name="Lee J.H."/>
            <person name="Kim S.J."/>
        </authorList>
    </citation>
    <scope>NUCLEOTIDE SEQUENCE [LARGE SCALE GENOMIC DNA]</scope>
    <source>
        <strain evidence="8 9">OT-1</strain>
    </source>
</reference>
<dbReference type="InterPro" id="IPR015500">
    <property type="entry name" value="Peptidase_S8_subtilisin-rel"/>
</dbReference>
<comment type="similarity">
    <text evidence="1 5">Belongs to the peptidase S8 family.</text>
</comment>
<dbReference type="SUPFAM" id="SSF52743">
    <property type="entry name" value="Subtilisin-like"/>
    <property type="match status" value="1"/>
</dbReference>
<dbReference type="EMBL" id="ABIB01000018">
    <property type="protein sequence ID" value="EDP94411.1"/>
    <property type="molecule type" value="Genomic_DNA"/>
</dbReference>
<feature type="region of interest" description="Disordered" evidence="6">
    <location>
        <begin position="1"/>
        <end position="28"/>
    </location>
</feature>
<evidence type="ECO:0000256" key="1">
    <source>
        <dbReference type="ARBA" id="ARBA00011073"/>
    </source>
</evidence>
<sequence>MSCESETIEASTVHESFTNQKSSGGTTIPKDETVVIRFTEGLSATAKAIIRAKYGVIAFENCSCGDKNLESWDLETIYEGATIEERVTSMEQDPEMEGADFNFDINISSQVPNGVVGTIHYQDVLPKIKTQKAAVTIGVLDTGIDPTYFGFQQAFLHNSALDEETCSDEFFGWNFVENNNLSFDDNGHGTMVSYLAYEQLENTGTNFEIIPAKAFDAAGKGSLFQIGCGLSYLIQKKVNIINMSFGWTETPSTVIESYIKETERDILMVTSAGNTGADNDLTPHFPSSYTTANVLSVTAVDGEIPPNLVLSLSNYGFVSVDIAVKGIGIPFYSAPETAPISITGSSYSSAKTAGFAALKYQQGMSVDMLYHRILQDKIQSSSLNQIKYASYLDL</sequence>
<evidence type="ECO:0000313" key="9">
    <source>
        <dbReference type="Proteomes" id="UP000002945"/>
    </source>
</evidence>
<dbReference type="InterPro" id="IPR050131">
    <property type="entry name" value="Peptidase_S8_subtilisin-like"/>
</dbReference>
<dbReference type="PANTHER" id="PTHR43806:SF11">
    <property type="entry name" value="CEREVISIN-RELATED"/>
    <property type="match status" value="1"/>
</dbReference>
<dbReference type="eggNOG" id="COG1404">
    <property type="taxonomic scope" value="Bacteria"/>
</dbReference>
<evidence type="ECO:0000256" key="4">
    <source>
        <dbReference type="ARBA" id="ARBA00022825"/>
    </source>
</evidence>
<evidence type="ECO:0000256" key="6">
    <source>
        <dbReference type="SAM" id="MobiDB-lite"/>
    </source>
</evidence>
<evidence type="ECO:0000259" key="7">
    <source>
        <dbReference type="Pfam" id="PF00082"/>
    </source>
</evidence>
<feature type="active site" description="Charge relay system" evidence="5">
    <location>
        <position position="188"/>
    </location>
</feature>
<feature type="active site" description="Charge relay system" evidence="5">
    <location>
        <position position="141"/>
    </location>
</feature>
<evidence type="ECO:0000256" key="5">
    <source>
        <dbReference type="PROSITE-ProRule" id="PRU01240"/>
    </source>
</evidence>
<evidence type="ECO:0000256" key="2">
    <source>
        <dbReference type="ARBA" id="ARBA00022670"/>
    </source>
</evidence>
<evidence type="ECO:0000256" key="3">
    <source>
        <dbReference type="ARBA" id="ARBA00022801"/>
    </source>
</evidence>
<dbReference type="InterPro" id="IPR000209">
    <property type="entry name" value="Peptidase_S8/S53_dom"/>
</dbReference>
<dbReference type="GO" id="GO:0004252">
    <property type="term" value="F:serine-type endopeptidase activity"/>
    <property type="evidence" value="ECO:0007669"/>
    <property type="project" value="UniProtKB-UniRule"/>
</dbReference>
<evidence type="ECO:0000313" key="8">
    <source>
        <dbReference type="EMBL" id="EDP94411.1"/>
    </source>
</evidence>
<dbReference type="InterPro" id="IPR036852">
    <property type="entry name" value="Peptidase_S8/S53_dom_sf"/>
</dbReference>
<feature type="active site" description="Charge relay system" evidence="5">
    <location>
        <position position="346"/>
    </location>
</feature>
<keyword evidence="3 5" id="KW-0378">Hydrolase</keyword>
<dbReference type="PROSITE" id="PS51892">
    <property type="entry name" value="SUBTILASE"/>
    <property type="match status" value="1"/>
</dbReference>
<comment type="caution">
    <text evidence="8">The sequence shown here is derived from an EMBL/GenBank/DDBJ whole genome shotgun (WGS) entry which is preliminary data.</text>
</comment>
<proteinExistence type="inferred from homology"/>
<dbReference type="PANTHER" id="PTHR43806">
    <property type="entry name" value="PEPTIDASE S8"/>
    <property type="match status" value="1"/>
</dbReference>
<dbReference type="Gene3D" id="3.40.50.200">
    <property type="entry name" value="Peptidase S8/S53 domain"/>
    <property type="match status" value="1"/>
</dbReference>
<name>A9EBY6_9FLAO</name>
<protein>
    <submittedName>
        <fullName evidence="8">Peptidase S8 and S53, subtilisin, kexin, sedolisin</fullName>
    </submittedName>
</protein>